<accession>A0A291QQT7</accession>
<feature type="domain" description="Glycosyl transferase family 1" evidence="2">
    <location>
        <begin position="185"/>
        <end position="304"/>
    </location>
</feature>
<reference evidence="4 5" key="1">
    <citation type="submission" date="2017-10" db="EMBL/GenBank/DDBJ databases">
        <title>Paenichitinophaga pekingensis gen. nov., sp. nov., isolated from activated sludge.</title>
        <authorList>
            <person name="Jin D."/>
            <person name="Kong X."/>
            <person name="Deng Y."/>
            <person name="Bai Z."/>
        </authorList>
    </citation>
    <scope>NUCLEOTIDE SEQUENCE [LARGE SCALE GENOMIC DNA]</scope>
    <source>
        <strain evidence="4 5">13</strain>
    </source>
</reference>
<dbReference type="OrthoDB" id="9792269at2"/>
<evidence type="ECO:0000313" key="5">
    <source>
        <dbReference type="Proteomes" id="UP000220133"/>
    </source>
</evidence>
<evidence type="ECO:0000259" key="3">
    <source>
        <dbReference type="Pfam" id="PF09314"/>
    </source>
</evidence>
<proteinExistence type="predicted"/>
<dbReference type="SUPFAM" id="SSF53756">
    <property type="entry name" value="UDP-Glycosyltransferase/glycogen phosphorylase"/>
    <property type="match status" value="1"/>
</dbReference>
<organism evidence="4 5">
    <name type="scientific">Chitinophaga caeni</name>
    <dbReference type="NCBI Taxonomy" id="2029983"/>
    <lineage>
        <taxon>Bacteria</taxon>
        <taxon>Pseudomonadati</taxon>
        <taxon>Bacteroidota</taxon>
        <taxon>Chitinophagia</taxon>
        <taxon>Chitinophagales</taxon>
        <taxon>Chitinophagaceae</taxon>
        <taxon>Chitinophaga</taxon>
    </lineage>
</organism>
<dbReference type="Proteomes" id="UP000220133">
    <property type="component" value="Chromosome"/>
</dbReference>
<dbReference type="Pfam" id="PF00534">
    <property type="entry name" value="Glycos_transf_1"/>
    <property type="match status" value="1"/>
</dbReference>
<dbReference type="AlphaFoldDB" id="A0A291QQT7"/>
<dbReference type="PANTHER" id="PTHR46401:SF2">
    <property type="entry name" value="GLYCOSYLTRANSFERASE WBBK-RELATED"/>
    <property type="match status" value="1"/>
</dbReference>
<name>A0A291QQT7_9BACT</name>
<dbReference type="EMBL" id="CP023777">
    <property type="protein sequence ID" value="ATL46242.1"/>
    <property type="molecule type" value="Genomic_DNA"/>
</dbReference>
<dbReference type="InterPro" id="IPR015393">
    <property type="entry name" value="DUF1972"/>
</dbReference>
<keyword evidence="5" id="KW-1185">Reference proteome</keyword>
<sequence length="356" mass="41183">MREKKKIAIIGSVGIPAKYGGFETLAQYLAEGLQNEFDITVYCSSKSYAIKNEKFENISLKYIPFNANGWQSILYDVASIIHAFRNNDRLLILGVSGAIIYPLLKQFSKNKFIVHIDGLEWKREKWSRKVKKFLKYSEKLSVKYGNAIIADNRAIQEYVKEEYGEDSILIEYGGDHVMLDVKKQSKEVNYAFSVCRIEPENNVHIVLEAFSNMPNRKLKFVGNWELSSYSRALKSKYSEFENIDLIDPIYEPEKLAVLRNNCNLYLHGHSAGGTNPSLVEAMYAGMPILAYDVIYNRYTTENRAEYFKDQAEIIAKVNLLSNERLQCMAVDMRNIAIERYKWNTIVEKYRSLFLLE</sequence>
<dbReference type="InterPro" id="IPR001296">
    <property type="entry name" value="Glyco_trans_1"/>
</dbReference>
<dbReference type="RefSeq" id="WP_098192631.1">
    <property type="nucleotide sequence ID" value="NZ_CP023777.1"/>
</dbReference>
<dbReference type="Gene3D" id="3.40.50.2000">
    <property type="entry name" value="Glycogen Phosphorylase B"/>
    <property type="match status" value="2"/>
</dbReference>
<protein>
    <submittedName>
        <fullName evidence="4">Glycosyl transferase</fullName>
    </submittedName>
</protein>
<dbReference type="KEGG" id="cbae:COR50_03130"/>
<gene>
    <name evidence="4" type="ORF">COR50_03130</name>
</gene>
<keyword evidence="1 4" id="KW-0808">Transferase</keyword>
<evidence type="ECO:0000256" key="1">
    <source>
        <dbReference type="ARBA" id="ARBA00022679"/>
    </source>
</evidence>
<evidence type="ECO:0000259" key="2">
    <source>
        <dbReference type="Pfam" id="PF00534"/>
    </source>
</evidence>
<feature type="domain" description="DUF1972" evidence="3">
    <location>
        <begin position="5"/>
        <end position="174"/>
    </location>
</feature>
<dbReference type="GO" id="GO:0016757">
    <property type="term" value="F:glycosyltransferase activity"/>
    <property type="evidence" value="ECO:0007669"/>
    <property type="project" value="InterPro"/>
</dbReference>
<dbReference type="Pfam" id="PF09314">
    <property type="entry name" value="DUF1972"/>
    <property type="match status" value="1"/>
</dbReference>
<dbReference type="PANTHER" id="PTHR46401">
    <property type="entry name" value="GLYCOSYLTRANSFERASE WBBK-RELATED"/>
    <property type="match status" value="1"/>
</dbReference>
<evidence type="ECO:0000313" key="4">
    <source>
        <dbReference type="EMBL" id="ATL46242.1"/>
    </source>
</evidence>